<dbReference type="PANTHER" id="PTHR43581:SF3">
    <property type="entry name" value="AAA+ ATPASE DOMAIN-CONTAINING PROTEIN"/>
    <property type="match status" value="1"/>
</dbReference>
<dbReference type="InterPro" id="IPR051396">
    <property type="entry name" value="Bact_Antivir_Def_Nuclease"/>
</dbReference>
<evidence type="ECO:0000313" key="2">
    <source>
        <dbReference type="EMBL" id="KAK3093176.1"/>
    </source>
</evidence>
<dbReference type="InterPro" id="IPR027417">
    <property type="entry name" value="P-loop_NTPase"/>
</dbReference>
<dbReference type="SUPFAM" id="SSF52540">
    <property type="entry name" value="P-loop containing nucleoside triphosphate hydrolases"/>
    <property type="match status" value="1"/>
</dbReference>
<organism evidence="2 3">
    <name type="scientific">Pinctada imbricata</name>
    <name type="common">Atlantic pearl-oyster</name>
    <name type="synonym">Pinctada martensii</name>
    <dbReference type="NCBI Taxonomy" id="66713"/>
    <lineage>
        <taxon>Eukaryota</taxon>
        <taxon>Metazoa</taxon>
        <taxon>Spiralia</taxon>
        <taxon>Lophotrochozoa</taxon>
        <taxon>Mollusca</taxon>
        <taxon>Bivalvia</taxon>
        <taxon>Autobranchia</taxon>
        <taxon>Pteriomorphia</taxon>
        <taxon>Pterioida</taxon>
        <taxon>Pterioidea</taxon>
        <taxon>Pteriidae</taxon>
        <taxon>Pinctada</taxon>
    </lineage>
</organism>
<dbReference type="InterPro" id="IPR034139">
    <property type="entry name" value="TOPRIM_OLD"/>
</dbReference>
<evidence type="ECO:0000313" key="3">
    <source>
        <dbReference type="Proteomes" id="UP001186944"/>
    </source>
</evidence>
<dbReference type="Proteomes" id="UP001186944">
    <property type="component" value="Unassembled WGS sequence"/>
</dbReference>
<protein>
    <recommendedName>
        <fullName evidence="1">OLD protein-like TOPRIM domain-containing protein</fullName>
    </recommendedName>
</protein>
<proteinExistence type="predicted"/>
<dbReference type="PANTHER" id="PTHR43581">
    <property type="entry name" value="ATP/GTP PHOSPHATASE"/>
    <property type="match status" value="1"/>
</dbReference>
<dbReference type="Pfam" id="PF20469">
    <property type="entry name" value="OLD-like_TOPRIM"/>
    <property type="match status" value="1"/>
</dbReference>
<comment type="caution">
    <text evidence="2">The sequence shown here is derived from an EMBL/GenBank/DDBJ whole genome shotgun (WGS) entry which is preliminary data.</text>
</comment>
<feature type="domain" description="OLD protein-like TOPRIM" evidence="1">
    <location>
        <begin position="383"/>
        <end position="414"/>
    </location>
</feature>
<name>A0AA89C3E2_PINIB</name>
<gene>
    <name evidence="2" type="ORF">FSP39_012228</name>
</gene>
<dbReference type="AlphaFoldDB" id="A0AA89C3E2"/>
<dbReference type="Gene3D" id="3.40.50.300">
    <property type="entry name" value="P-loop containing nucleotide triphosphate hydrolases"/>
    <property type="match status" value="1"/>
</dbReference>
<dbReference type="EMBL" id="VSWD01000009">
    <property type="protein sequence ID" value="KAK3093176.1"/>
    <property type="molecule type" value="Genomic_DNA"/>
</dbReference>
<keyword evidence="3" id="KW-1185">Reference proteome</keyword>
<reference evidence="2" key="1">
    <citation type="submission" date="2019-08" db="EMBL/GenBank/DDBJ databases">
        <title>The improved chromosome-level genome for the pearl oyster Pinctada fucata martensii using PacBio sequencing and Hi-C.</title>
        <authorList>
            <person name="Zheng Z."/>
        </authorList>
    </citation>
    <scope>NUCLEOTIDE SEQUENCE</scope>
    <source>
        <strain evidence="2">ZZ-2019</strain>
        <tissue evidence="2">Adductor muscle</tissue>
    </source>
</reference>
<sequence length="640" mass="73482">MIRRLTAKNFIHFVDGIDLSFDPGVNFFVGRSATGKSAAIELICRSHDSKLNETTLSTIPNNKERAYAFCLYQGDGKDDLLLTAIYADPSNRKIYKVVVKEQKNTRTVYAKEIPNSLETIPRRQVHYIDQFELLDKRFNLETLNEDNFLQLIERIKQKRQEKSTHSNECNIDTILNGLLDNFAASLPHRGISPITWTRQLTSKSQENNMLCSKASQRADVLQSLLDDNTNVDQEMAQRIFDQLCSDPYVFMKIGKEEIVVKDSTGLTVPLLKVPAGVYEAKELSLLLAHKKIKTLCLEEPYRGMHQGMIKKLGKLILQRITDKTVIVVSHEQALVNRWSLHRTFVFKKSRIKYHEKNSVVNEALKFPCAHLQYGDNESMKSVLFSSGVIFVEGETDRLILQALFDQILQKTKDERLQSLLHKITSNGAKEGLFANETKQDSIEATFARVDVIKLDGEKSGLAKQKFCDDIGVPCVLVLDRNSVLKNNFPCQLKEIYTSSYRSQVDHKGSPRTTCMSKQFQNEDEWNARYMDTAKYLEDIDIFVWQEGDIEDVLIREISPESDIYGEFELEMVSQPRGSKDWKKKRNDWKSSLKLRDPEQLNRIVISAFENHLDQSSIGKLIMFLMRKFSFQTLNTSICSK</sequence>
<evidence type="ECO:0000259" key="1">
    <source>
        <dbReference type="Pfam" id="PF20469"/>
    </source>
</evidence>
<accession>A0AA89C3E2</accession>